<protein>
    <submittedName>
        <fullName evidence="3">DUF1343 domain-containing protein</fullName>
    </submittedName>
</protein>
<dbReference type="PANTHER" id="PTHR42915:SF1">
    <property type="entry name" value="PEPTIDOGLYCAN BETA-N-ACETYLMURAMIDASE NAMZ"/>
    <property type="match status" value="1"/>
</dbReference>
<dbReference type="InterPro" id="IPR048503">
    <property type="entry name" value="NamZ_C"/>
</dbReference>
<reference evidence="3 4" key="1">
    <citation type="submission" date="2019-08" db="EMBL/GenBank/DDBJ databases">
        <title>Genome sequencing of Bacteroides fragilis Sample_iSURF_9.</title>
        <authorList>
            <person name="Chandler J.E."/>
            <person name="Ruoff K.L."/>
            <person name="Price C.E."/>
            <person name="Valls R.A."/>
            <person name="O'Toole G.A."/>
        </authorList>
    </citation>
    <scope>NUCLEOTIDE SEQUENCE [LARGE SCALE GENOMIC DNA]</scope>
    <source>
        <strain evidence="3 4">CFPLTA004_1B</strain>
    </source>
</reference>
<dbReference type="GO" id="GO:0033922">
    <property type="term" value="F:peptidoglycan beta-N-acetylmuramidase activity"/>
    <property type="evidence" value="ECO:0007669"/>
    <property type="project" value="InterPro"/>
</dbReference>
<evidence type="ECO:0000313" key="3">
    <source>
        <dbReference type="EMBL" id="TWV79489.1"/>
    </source>
</evidence>
<dbReference type="RefSeq" id="WP_032577451.1">
    <property type="nucleotide sequence ID" value="NZ_JACEFH010000010.1"/>
</dbReference>
<evidence type="ECO:0000313" key="4">
    <source>
        <dbReference type="Proteomes" id="UP000318041"/>
    </source>
</evidence>
<dbReference type="Pfam" id="PF07075">
    <property type="entry name" value="NamZ_N"/>
    <property type="match status" value="1"/>
</dbReference>
<dbReference type="Proteomes" id="UP000318041">
    <property type="component" value="Unassembled WGS sequence"/>
</dbReference>
<proteinExistence type="predicted"/>
<dbReference type="Gene3D" id="3.90.1150.140">
    <property type="match status" value="1"/>
</dbReference>
<dbReference type="EMBL" id="VOHY01000001">
    <property type="protein sequence ID" value="TWV79489.1"/>
    <property type="molecule type" value="Genomic_DNA"/>
</dbReference>
<dbReference type="InterPro" id="IPR048502">
    <property type="entry name" value="NamZ_N"/>
</dbReference>
<feature type="domain" description="Peptidoglycan beta-N-acetylmuramidase NamZ N-terminal" evidence="1">
    <location>
        <begin position="58"/>
        <end position="261"/>
    </location>
</feature>
<dbReference type="InterPro" id="IPR008302">
    <property type="entry name" value="NamZ"/>
</dbReference>
<dbReference type="PANTHER" id="PTHR42915">
    <property type="entry name" value="HYPOTHETICAL 460 KDA PROTEIN IN FEUA-SIGW INTERGENIC REGION [PRECURSOR]"/>
    <property type="match status" value="1"/>
</dbReference>
<name>A0A5C6LIT7_BACFG</name>
<evidence type="ECO:0000259" key="2">
    <source>
        <dbReference type="Pfam" id="PF20732"/>
    </source>
</evidence>
<feature type="domain" description="Peptidoglycan beta-N-acetylmuramidase NamZ C-terminal" evidence="2">
    <location>
        <begin position="266"/>
        <end position="423"/>
    </location>
</feature>
<organism evidence="3 4">
    <name type="scientific">Bacteroides fragilis</name>
    <dbReference type="NCBI Taxonomy" id="817"/>
    <lineage>
        <taxon>Bacteria</taxon>
        <taxon>Pseudomonadati</taxon>
        <taxon>Bacteroidota</taxon>
        <taxon>Bacteroidia</taxon>
        <taxon>Bacteroidales</taxon>
        <taxon>Bacteroidaceae</taxon>
        <taxon>Bacteroides</taxon>
    </lineage>
</organism>
<evidence type="ECO:0000259" key="1">
    <source>
        <dbReference type="Pfam" id="PF07075"/>
    </source>
</evidence>
<accession>A0A5C6LIT7</accession>
<gene>
    <name evidence="3" type="ORF">FSA08_01060</name>
</gene>
<dbReference type="Gene3D" id="3.40.50.12170">
    <property type="entry name" value="Uncharacterised protein PF07075, DUF1343"/>
    <property type="match status" value="1"/>
</dbReference>
<dbReference type="PIRSF" id="PIRSF016719">
    <property type="entry name" value="UCP016719"/>
    <property type="match status" value="1"/>
</dbReference>
<dbReference type="AlphaFoldDB" id="A0A5C6LIT7"/>
<dbReference type="Pfam" id="PF20732">
    <property type="entry name" value="NamZ_C"/>
    <property type="match status" value="1"/>
</dbReference>
<comment type="caution">
    <text evidence="3">The sequence shown here is derived from an EMBL/GenBank/DDBJ whole genome shotgun (WGS) entry which is preliminary data.</text>
</comment>
<sequence>MTYRRSILKLLLTFFVFMTSTLLSRGAEPGAKPPRIRIKTGIEVLKEQNFKCLEGKRVGLITNPTGVDNHLISTIDILHEAPNVNLVALYGPEHGVRGDVHAGDKVDNANDSSTGLPVYSLYGKTRKPTPEMLKDIDVLVYDIQDIGCRSFTYISTMGVAMEAAAENNKEFIVLDRPNPIGGLKIEGNVVEDGYISFVSQFKIPYLYGLTCGELALMLNGEQMLSKPCNLHVVKMKGWKRKMDYVQTGLQWIPSSPHIPHPHSAFFYPVSGLLGELGYMSIGVGYTIPFQMFAAPWVEAEKLADNLNRLHLPGVIFRPMHLKPFYSVGKGEHLQGVQVHIVDFNKVSLSEIQFYVMQEVTALYPDRAVFDHADKERFHMFDLVSGSKEIRERFSQRNRWEDVRDYWYKDVDDFRQLSQKYYLYK</sequence>